<feature type="binding site" evidence="4">
    <location>
        <begin position="132"/>
        <end position="140"/>
    </location>
    <ligand>
        <name>ATP</name>
        <dbReference type="ChEBI" id="CHEBI:30616"/>
    </ligand>
</feature>
<dbReference type="InterPro" id="IPR024185">
    <property type="entry name" value="FTHF_cligase-like_sf"/>
</dbReference>
<keyword evidence="5" id="KW-0479">Metal-binding</keyword>
<comment type="cofactor">
    <cofactor evidence="5">
        <name>Mg(2+)</name>
        <dbReference type="ChEBI" id="CHEBI:18420"/>
    </cofactor>
</comment>
<dbReference type="GO" id="GO:0005524">
    <property type="term" value="F:ATP binding"/>
    <property type="evidence" value="ECO:0007669"/>
    <property type="project" value="UniProtKB-KW"/>
</dbReference>
<dbReference type="PIRSF" id="PIRSF006806">
    <property type="entry name" value="FTHF_cligase"/>
    <property type="match status" value="1"/>
</dbReference>
<evidence type="ECO:0000256" key="3">
    <source>
        <dbReference type="ARBA" id="ARBA00022840"/>
    </source>
</evidence>
<dbReference type="GO" id="GO:0046872">
    <property type="term" value="F:metal ion binding"/>
    <property type="evidence" value="ECO:0007669"/>
    <property type="project" value="UniProtKB-KW"/>
</dbReference>
<evidence type="ECO:0000256" key="2">
    <source>
        <dbReference type="ARBA" id="ARBA00022741"/>
    </source>
</evidence>
<dbReference type="InterPro" id="IPR037171">
    <property type="entry name" value="NagB/RpiA_transferase-like"/>
</dbReference>
<dbReference type="PANTHER" id="PTHR23407">
    <property type="entry name" value="ATPASE INHIBITOR/5-FORMYLTETRAHYDROFOLATE CYCLO-LIGASE"/>
    <property type="match status" value="1"/>
</dbReference>
<dbReference type="SUPFAM" id="SSF100950">
    <property type="entry name" value="NagB/RpiA/CoA transferase-like"/>
    <property type="match status" value="1"/>
</dbReference>
<comment type="similarity">
    <text evidence="1 5">Belongs to the 5-formyltetrahydrofolate cyclo-ligase family.</text>
</comment>
<evidence type="ECO:0000313" key="6">
    <source>
        <dbReference type="EMBL" id="WEG72984.1"/>
    </source>
</evidence>
<dbReference type="Gene3D" id="3.40.50.10420">
    <property type="entry name" value="NagB/RpiA/CoA transferase-like"/>
    <property type="match status" value="1"/>
</dbReference>
<gene>
    <name evidence="6" type="ORF">OL234_08395</name>
</gene>
<keyword evidence="3 4" id="KW-0067">ATP-binding</keyword>
<dbReference type="EC" id="6.3.3.2" evidence="5"/>
<keyword evidence="6" id="KW-0436">Ligase</keyword>
<dbReference type="GO" id="GO:0035999">
    <property type="term" value="P:tetrahydrofolate interconversion"/>
    <property type="evidence" value="ECO:0007669"/>
    <property type="project" value="TreeGrafter"/>
</dbReference>
<evidence type="ECO:0000256" key="5">
    <source>
        <dbReference type="RuleBase" id="RU361279"/>
    </source>
</evidence>
<dbReference type="GO" id="GO:0030272">
    <property type="term" value="F:5-formyltetrahydrofolate cyclo-ligase activity"/>
    <property type="evidence" value="ECO:0007669"/>
    <property type="project" value="UniProtKB-EC"/>
</dbReference>
<reference evidence="6" key="1">
    <citation type="submission" date="2022-10" db="EMBL/GenBank/DDBJ databases">
        <title>Vagococcus sp. isolated from poultry meat.</title>
        <authorList>
            <person name="Johansson P."/>
            <person name="Bjorkroth J."/>
        </authorList>
    </citation>
    <scope>NUCLEOTIDE SEQUENCE</scope>
    <source>
        <strain evidence="6">STAA11</strain>
    </source>
</reference>
<evidence type="ECO:0000313" key="7">
    <source>
        <dbReference type="Proteomes" id="UP001179647"/>
    </source>
</evidence>
<dbReference type="EMBL" id="CP110232">
    <property type="protein sequence ID" value="WEG72984.1"/>
    <property type="molecule type" value="Genomic_DNA"/>
</dbReference>
<dbReference type="Pfam" id="PF01812">
    <property type="entry name" value="5-FTHF_cyc-lig"/>
    <property type="match status" value="1"/>
</dbReference>
<dbReference type="PANTHER" id="PTHR23407:SF1">
    <property type="entry name" value="5-FORMYLTETRAHYDROFOLATE CYCLO-LIGASE"/>
    <property type="match status" value="1"/>
</dbReference>
<keyword evidence="2 4" id="KW-0547">Nucleotide-binding</keyword>
<keyword evidence="5" id="KW-0460">Magnesium</keyword>
<protein>
    <recommendedName>
        <fullName evidence="5">5-formyltetrahydrofolate cyclo-ligase</fullName>
        <ecNumber evidence="5">6.3.3.2</ecNumber>
    </recommendedName>
</protein>
<feature type="binding site" evidence="4">
    <location>
        <position position="51"/>
    </location>
    <ligand>
        <name>substrate</name>
    </ligand>
</feature>
<organism evidence="6 7">
    <name type="scientific">Vagococcus intermedius</name>
    <dbReference type="NCBI Taxonomy" id="2991418"/>
    <lineage>
        <taxon>Bacteria</taxon>
        <taxon>Bacillati</taxon>
        <taxon>Bacillota</taxon>
        <taxon>Bacilli</taxon>
        <taxon>Lactobacillales</taxon>
        <taxon>Enterococcaceae</taxon>
        <taxon>Vagococcus</taxon>
    </lineage>
</organism>
<dbReference type="GO" id="GO:0009396">
    <property type="term" value="P:folic acid-containing compound biosynthetic process"/>
    <property type="evidence" value="ECO:0007669"/>
    <property type="project" value="TreeGrafter"/>
</dbReference>
<keyword evidence="7" id="KW-1185">Reference proteome</keyword>
<dbReference type="RefSeq" id="WP_275468787.1">
    <property type="nucleotide sequence ID" value="NZ_CP110232.1"/>
</dbReference>
<sequence length="188" mass="21463">MLKKEKRKESLTKLKGLANNPLRKIALESILKKKLYQSIEWQDSQVIGVTISMPLELDTQEIIATARDAKKRVAVPKTFSDGQMDFFEIKEDTQFVRTKFGVLEPTSSNLLEPSEIDLLIVPGVAFNSEGYRIGFGGGFYDRYLERYPGRSCSLILPEQLIKDWVPESYDKPVDKLFLVTDNRIELGE</sequence>
<proteinExistence type="inferred from homology"/>
<dbReference type="Proteomes" id="UP001179647">
    <property type="component" value="Chromosome"/>
</dbReference>
<evidence type="ECO:0000256" key="4">
    <source>
        <dbReference type="PIRSR" id="PIRSR006806-1"/>
    </source>
</evidence>
<evidence type="ECO:0000256" key="1">
    <source>
        <dbReference type="ARBA" id="ARBA00010638"/>
    </source>
</evidence>
<dbReference type="AlphaFoldDB" id="A0AAF0CU01"/>
<feature type="binding site" evidence="4">
    <location>
        <begin position="3"/>
        <end position="7"/>
    </location>
    <ligand>
        <name>ATP</name>
        <dbReference type="ChEBI" id="CHEBI:30616"/>
    </ligand>
</feature>
<comment type="catalytic activity">
    <reaction evidence="5">
        <text>(6S)-5-formyl-5,6,7,8-tetrahydrofolate + ATP = (6R)-5,10-methenyltetrahydrofolate + ADP + phosphate</text>
        <dbReference type="Rhea" id="RHEA:10488"/>
        <dbReference type="ChEBI" id="CHEBI:30616"/>
        <dbReference type="ChEBI" id="CHEBI:43474"/>
        <dbReference type="ChEBI" id="CHEBI:57455"/>
        <dbReference type="ChEBI" id="CHEBI:57457"/>
        <dbReference type="ChEBI" id="CHEBI:456216"/>
        <dbReference type="EC" id="6.3.3.2"/>
    </reaction>
</comment>
<dbReference type="NCBIfam" id="TIGR02727">
    <property type="entry name" value="MTHFS_bact"/>
    <property type="match status" value="1"/>
</dbReference>
<accession>A0AAF0CU01</accession>
<dbReference type="KEGG" id="vie:OL234_08395"/>
<dbReference type="InterPro" id="IPR002698">
    <property type="entry name" value="FTHF_cligase"/>
</dbReference>
<feature type="binding site" evidence="4">
    <location>
        <position position="56"/>
    </location>
    <ligand>
        <name>substrate</name>
    </ligand>
</feature>
<name>A0AAF0CU01_9ENTE</name>